<feature type="compositionally biased region" description="Polar residues" evidence="1">
    <location>
        <begin position="43"/>
        <end position="57"/>
    </location>
</feature>
<protein>
    <submittedName>
        <fullName evidence="2">Uncharacterized protein</fullName>
    </submittedName>
</protein>
<proteinExistence type="predicted"/>
<evidence type="ECO:0000256" key="1">
    <source>
        <dbReference type="SAM" id="MobiDB-lite"/>
    </source>
</evidence>
<gene>
    <name evidence="2" type="ORF">KSP40_PGU002696</name>
</gene>
<feature type="compositionally biased region" description="Low complexity" evidence="1">
    <location>
        <begin position="58"/>
        <end position="69"/>
    </location>
</feature>
<dbReference type="EMBL" id="JBBWWR010000007">
    <property type="protein sequence ID" value="KAK8963645.1"/>
    <property type="molecule type" value="Genomic_DNA"/>
</dbReference>
<comment type="caution">
    <text evidence="2">The sequence shown here is derived from an EMBL/GenBank/DDBJ whole genome shotgun (WGS) entry which is preliminary data.</text>
</comment>
<accession>A0ABR2MHY9</accession>
<reference evidence="2 3" key="1">
    <citation type="journal article" date="2022" name="Nat. Plants">
        <title>Genomes of leafy and leafless Platanthera orchids illuminate the evolution of mycoheterotrophy.</title>
        <authorList>
            <person name="Li M.H."/>
            <person name="Liu K.W."/>
            <person name="Li Z."/>
            <person name="Lu H.C."/>
            <person name="Ye Q.L."/>
            <person name="Zhang D."/>
            <person name="Wang J.Y."/>
            <person name="Li Y.F."/>
            <person name="Zhong Z.M."/>
            <person name="Liu X."/>
            <person name="Yu X."/>
            <person name="Liu D.K."/>
            <person name="Tu X.D."/>
            <person name="Liu B."/>
            <person name="Hao Y."/>
            <person name="Liao X.Y."/>
            <person name="Jiang Y.T."/>
            <person name="Sun W.H."/>
            <person name="Chen J."/>
            <person name="Chen Y.Q."/>
            <person name="Ai Y."/>
            <person name="Zhai J.W."/>
            <person name="Wu S.S."/>
            <person name="Zhou Z."/>
            <person name="Hsiao Y.Y."/>
            <person name="Wu W.L."/>
            <person name="Chen Y.Y."/>
            <person name="Lin Y.F."/>
            <person name="Hsu J.L."/>
            <person name="Li C.Y."/>
            <person name="Wang Z.W."/>
            <person name="Zhao X."/>
            <person name="Zhong W.Y."/>
            <person name="Ma X.K."/>
            <person name="Ma L."/>
            <person name="Huang J."/>
            <person name="Chen G.Z."/>
            <person name="Huang M.Z."/>
            <person name="Huang L."/>
            <person name="Peng D.H."/>
            <person name="Luo Y.B."/>
            <person name="Zou S.Q."/>
            <person name="Chen S.P."/>
            <person name="Lan S."/>
            <person name="Tsai W.C."/>
            <person name="Van de Peer Y."/>
            <person name="Liu Z.J."/>
        </authorList>
    </citation>
    <scope>NUCLEOTIDE SEQUENCE [LARGE SCALE GENOMIC DNA]</scope>
    <source>
        <strain evidence="2">Lor288</strain>
    </source>
</reference>
<keyword evidence="3" id="KW-1185">Reference proteome</keyword>
<sequence length="195" mass="21817">MDREKFIVQELMCEVKSMMWNTEVAVRSYMIVRPIFLRPNAANTSDGATPSSSPLNQLSTLPSSLSASSKPAPFLSLFPVGWRKRPAPFLSLSSRDRPCTVAAGHLEHGRPWKGSIMEGKNCSELSTLPRWSDLSMDNLYGRWTWSLGQRARWRPRQTRVMGNEISTWAGEALDFHICVEAPLHQRVEGGSSPTG</sequence>
<organism evidence="2 3">
    <name type="scientific">Platanthera guangdongensis</name>
    <dbReference type="NCBI Taxonomy" id="2320717"/>
    <lineage>
        <taxon>Eukaryota</taxon>
        <taxon>Viridiplantae</taxon>
        <taxon>Streptophyta</taxon>
        <taxon>Embryophyta</taxon>
        <taxon>Tracheophyta</taxon>
        <taxon>Spermatophyta</taxon>
        <taxon>Magnoliopsida</taxon>
        <taxon>Liliopsida</taxon>
        <taxon>Asparagales</taxon>
        <taxon>Orchidaceae</taxon>
        <taxon>Orchidoideae</taxon>
        <taxon>Orchideae</taxon>
        <taxon>Orchidinae</taxon>
        <taxon>Platanthera</taxon>
    </lineage>
</organism>
<evidence type="ECO:0000313" key="3">
    <source>
        <dbReference type="Proteomes" id="UP001412067"/>
    </source>
</evidence>
<feature type="region of interest" description="Disordered" evidence="1">
    <location>
        <begin position="43"/>
        <end position="69"/>
    </location>
</feature>
<dbReference type="Proteomes" id="UP001412067">
    <property type="component" value="Unassembled WGS sequence"/>
</dbReference>
<name>A0ABR2MHY9_9ASPA</name>
<evidence type="ECO:0000313" key="2">
    <source>
        <dbReference type="EMBL" id="KAK8963645.1"/>
    </source>
</evidence>